<dbReference type="EMBL" id="JAGEOJ010000021">
    <property type="protein sequence ID" value="MBO2453639.1"/>
    <property type="molecule type" value="Genomic_DNA"/>
</dbReference>
<keyword evidence="2" id="KW-1185">Reference proteome</keyword>
<evidence type="ECO:0000313" key="2">
    <source>
        <dbReference type="Proteomes" id="UP000669179"/>
    </source>
</evidence>
<dbReference type="Proteomes" id="UP000669179">
    <property type="component" value="Unassembled WGS sequence"/>
</dbReference>
<organism evidence="1 2">
    <name type="scientific">Actinomadura barringtoniae</name>
    <dbReference type="NCBI Taxonomy" id="1427535"/>
    <lineage>
        <taxon>Bacteria</taxon>
        <taxon>Bacillati</taxon>
        <taxon>Actinomycetota</taxon>
        <taxon>Actinomycetes</taxon>
        <taxon>Streptosporangiales</taxon>
        <taxon>Thermomonosporaceae</taxon>
        <taxon>Actinomadura</taxon>
    </lineage>
</organism>
<accession>A0A939T8X1</accession>
<protein>
    <submittedName>
        <fullName evidence="1">Uncharacterized protein</fullName>
    </submittedName>
</protein>
<sequence length="70" mass="7635">MRLFRKRRPGRHTPEGAAAACCTAEQYPLCCPGIANGAEASRPGRSYVSLSTYSQTYGPGYDDRPPYGSY</sequence>
<comment type="caution">
    <text evidence="1">The sequence shown here is derived from an EMBL/GenBank/DDBJ whole genome shotgun (WGS) entry which is preliminary data.</text>
</comment>
<proteinExistence type="predicted"/>
<name>A0A939T8X1_9ACTN</name>
<evidence type="ECO:0000313" key="1">
    <source>
        <dbReference type="EMBL" id="MBO2453639.1"/>
    </source>
</evidence>
<gene>
    <name evidence="1" type="ORF">J4573_41580</name>
</gene>
<reference evidence="1" key="1">
    <citation type="submission" date="2021-03" db="EMBL/GenBank/DDBJ databases">
        <authorList>
            <person name="Kanchanasin P."/>
            <person name="Saeng-In P."/>
            <person name="Phongsopitanun W."/>
            <person name="Yuki M."/>
            <person name="Kudo T."/>
            <person name="Ohkuma M."/>
            <person name="Tanasupawat S."/>
        </authorList>
    </citation>
    <scope>NUCLEOTIDE SEQUENCE</scope>
    <source>
        <strain evidence="1">GKU 128</strain>
    </source>
</reference>
<dbReference type="AlphaFoldDB" id="A0A939T8X1"/>
<dbReference type="RefSeq" id="WP_208261646.1">
    <property type="nucleotide sequence ID" value="NZ_JAGEOJ010000021.1"/>
</dbReference>